<dbReference type="Pfam" id="PF02875">
    <property type="entry name" value="Mur_ligase_C"/>
    <property type="match status" value="1"/>
</dbReference>
<dbReference type="GO" id="GO:0009252">
    <property type="term" value="P:peptidoglycan biosynthetic process"/>
    <property type="evidence" value="ECO:0007669"/>
    <property type="project" value="UniProtKB-UniRule"/>
</dbReference>
<keyword evidence="4 8" id="KW-0133">Cell shape</keyword>
<dbReference type="Gene3D" id="3.90.190.20">
    <property type="entry name" value="Mur ligase, C-terminal domain"/>
    <property type="match status" value="1"/>
</dbReference>
<feature type="domain" description="Mur ligase N-terminal catalytic" evidence="10">
    <location>
        <begin position="25"/>
        <end position="82"/>
    </location>
</feature>
<dbReference type="InterPro" id="IPR035911">
    <property type="entry name" value="MurE/MurF_N"/>
</dbReference>
<evidence type="ECO:0000256" key="7">
    <source>
        <dbReference type="ARBA" id="ARBA00023316"/>
    </source>
</evidence>
<evidence type="ECO:0000256" key="2">
    <source>
        <dbReference type="ARBA" id="ARBA00005898"/>
    </source>
</evidence>
<keyword evidence="7 8" id="KW-0961">Cell wall biogenesis/degradation</keyword>
<accession>A0A136Q0E8</accession>
<dbReference type="NCBIfam" id="TIGR01085">
    <property type="entry name" value="murE"/>
    <property type="match status" value="1"/>
</dbReference>
<feature type="binding site" evidence="8">
    <location>
        <position position="378"/>
    </location>
    <ligand>
        <name>meso-2,6-diaminopimelate</name>
        <dbReference type="ChEBI" id="CHEBI:57791"/>
    </ligand>
</feature>
<comment type="caution">
    <text evidence="13">The sequence shown here is derived from an EMBL/GenBank/DDBJ whole genome shotgun (WGS) entry which is preliminary data.</text>
</comment>
<keyword evidence="8" id="KW-0963">Cytoplasm</keyword>
<keyword evidence="8" id="KW-0547">Nucleotide-binding</keyword>
<gene>
    <name evidence="8" type="primary">murE</name>
    <name evidence="13" type="ORF">HMPREF3293_02812</name>
</gene>
<keyword evidence="8" id="KW-0067">ATP-binding</keyword>
<protein>
    <recommendedName>
        <fullName evidence="8">UDP-N-acetylmuramoyl-L-alanyl-D-glutamate--2,6-diaminopimelate ligase</fullName>
        <ecNumber evidence="8">6.3.2.13</ecNumber>
    </recommendedName>
    <alternativeName>
        <fullName evidence="8">Meso-A2pm-adding enzyme</fullName>
    </alternativeName>
    <alternativeName>
        <fullName evidence="8">Meso-diaminopimelate-adding enzyme</fullName>
    </alternativeName>
    <alternativeName>
        <fullName evidence="8">UDP-MurNAc-L-Ala-D-Glu:meso-diaminopimelate ligase</fullName>
    </alternativeName>
    <alternativeName>
        <fullName evidence="8">UDP-MurNAc-tripeptide synthetase</fullName>
    </alternativeName>
    <alternativeName>
        <fullName evidence="8">UDP-N-acetylmuramyl-tripeptide synthetase</fullName>
    </alternativeName>
</protein>
<evidence type="ECO:0000256" key="8">
    <source>
        <dbReference type="HAMAP-Rule" id="MF_00208"/>
    </source>
</evidence>
<reference evidence="13 14" key="1">
    <citation type="submission" date="2016-02" db="EMBL/GenBank/DDBJ databases">
        <authorList>
            <person name="Wen L."/>
            <person name="He K."/>
            <person name="Yang H."/>
        </authorList>
    </citation>
    <scope>NUCLEOTIDE SEQUENCE [LARGE SCALE GENOMIC DNA]</scope>
    <source>
        <strain evidence="13 14">DSM 22607</strain>
    </source>
</reference>
<feature type="binding site" evidence="8">
    <location>
        <position position="454"/>
    </location>
    <ligand>
        <name>meso-2,6-diaminopimelate</name>
        <dbReference type="ChEBI" id="CHEBI:57791"/>
    </ligand>
</feature>
<evidence type="ECO:0000259" key="10">
    <source>
        <dbReference type="Pfam" id="PF01225"/>
    </source>
</evidence>
<organism evidence="13 14">
    <name type="scientific">Christensenella minuta</name>
    <dbReference type="NCBI Taxonomy" id="626937"/>
    <lineage>
        <taxon>Bacteria</taxon>
        <taxon>Bacillati</taxon>
        <taxon>Bacillota</taxon>
        <taxon>Clostridia</taxon>
        <taxon>Christensenellales</taxon>
        <taxon>Christensenellaceae</taxon>
        <taxon>Christensenella</taxon>
    </lineage>
</organism>
<evidence type="ECO:0000313" key="13">
    <source>
        <dbReference type="EMBL" id="KXK64168.1"/>
    </source>
</evidence>
<evidence type="ECO:0000256" key="5">
    <source>
        <dbReference type="ARBA" id="ARBA00022984"/>
    </source>
</evidence>
<dbReference type="Pfam" id="PF08245">
    <property type="entry name" value="Mur_ligase_M"/>
    <property type="match status" value="1"/>
</dbReference>
<comment type="function">
    <text evidence="8">Catalyzes the addition of meso-diaminopimelic acid to the nucleotide precursor UDP-N-acetylmuramoyl-L-alanyl-D-glutamate (UMAG) in the biosynthesis of bacterial cell-wall peptidoglycan.</text>
</comment>
<dbReference type="Proteomes" id="UP000070366">
    <property type="component" value="Unassembled WGS sequence"/>
</dbReference>
<feature type="binding site" evidence="8">
    <location>
        <position position="458"/>
    </location>
    <ligand>
        <name>meso-2,6-diaminopimelate</name>
        <dbReference type="ChEBI" id="CHEBI:57791"/>
    </ligand>
</feature>
<comment type="caution">
    <text evidence="8">Lacks conserved residue(s) required for the propagation of feature annotation.</text>
</comment>
<keyword evidence="8" id="KW-0460">Magnesium</keyword>
<dbReference type="KEGG" id="cmiu:B1H56_02895"/>
<dbReference type="STRING" id="626937.HMPREF3293_02812"/>
<dbReference type="PATRIC" id="fig|626937.4.peg.2771"/>
<keyword evidence="8 13" id="KW-0436">Ligase</keyword>
<dbReference type="Gene3D" id="3.40.1390.10">
    <property type="entry name" value="MurE/MurF, N-terminal domain"/>
    <property type="match status" value="1"/>
</dbReference>
<dbReference type="InterPro" id="IPR005761">
    <property type="entry name" value="UDP-N-AcMur-Glu-dNH2Pim_ligase"/>
</dbReference>
<feature type="binding site" evidence="8">
    <location>
        <position position="32"/>
    </location>
    <ligand>
        <name>UDP-N-acetyl-alpha-D-muramoyl-L-alanyl-D-glutamate</name>
        <dbReference type="ChEBI" id="CHEBI:83900"/>
    </ligand>
</feature>
<keyword evidence="6 8" id="KW-0131">Cell cycle</keyword>
<comment type="PTM">
    <text evidence="8">Carboxylation is probably crucial for Mg(2+) binding and, consequently, for the gamma-phosphate positioning of ATP.</text>
</comment>
<dbReference type="PANTHER" id="PTHR23135">
    <property type="entry name" value="MUR LIGASE FAMILY MEMBER"/>
    <property type="match status" value="1"/>
</dbReference>
<dbReference type="HAMAP" id="MF_00208">
    <property type="entry name" value="MurE"/>
    <property type="match status" value="1"/>
</dbReference>
<dbReference type="InterPro" id="IPR004101">
    <property type="entry name" value="Mur_ligase_C"/>
</dbReference>
<feature type="domain" description="Mur ligase central" evidence="12">
    <location>
        <begin position="109"/>
        <end position="305"/>
    </location>
</feature>
<feature type="binding site" evidence="8">
    <location>
        <begin position="153"/>
        <end position="154"/>
    </location>
    <ligand>
        <name>UDP-N-acetyl-alpha-D-muramoyl-L-alanyl-D-glutamate</name>
        <dbReference type="ChEBI" id="CHEBI:83900"/>
    </ligand>
</feature>
<dbReference type="Gene3D" id="3.40.1190.10">
    <property type="entry name" value="Mur-like, catalytic domain"/>
    <property type="match status" value="1"/>
</dbReference>
<dbReference type="SUPFAM" id="SSF53623">
    <property type="entry name" value="MurD-like peptide ligases, catalytic domain"/>
    <property type="match status" value="1"/>
</dbReference>
<evidence type="ECO:0000259" key="11">
    <source>
        <dbReference type="Pfam" id="PF02875"/>
    </source>
</evidence>
<keyword evidence="14" id="KW-1185">Reference proteome</keyword>
<dbReference type="InterPro" id="IPR036565">
    <property type="entry name" value="Mur-like_cat_sf"/>
</dbReference>
<dbReference type="NCBIfam" id="NF001124">
    <property type="entry name" value="PRK00139.1-2"/>
    <property type="match status" value="1"/>
</dbReference>
<dbReference type="GO" id="GO:0008360">
    <property type="term" value="P:regulation of cell shape"/>
    <property type="evidence" value="ECO:0007669"/>
    <property type="project" value="UniProtKB-KW"/>
</dbReference>
<feature type="binding site" evidence="8">
    <location>
        <begin position="111"/>
        <end position="117"/>
    </location>
    <ligand>
        <name>ATP</name>
        <dbReference type="ChEBI" id="CHEBI:30616"/>
    </ligand>
</feature>
<proteinExistence type="inferred from homology"/>
<dbReference type="UniPathway" id="UPA00219"/>
<dbReference type="GO" id="GO:0005524">
    <property type="term" value="F:ATP binding"/>
    <property type="evidence" value="ECO:0007669"/>
    <property type="project" value="UniProtKB-UniRule"/>
</dbReference>
<dbReference type="EC" id="6.3.2.13" evidence="8"/>
<evidence type="ECO:0000256" key="9">
    <source>
        <dbReference type="RuleBase" id="RU004135"/>
    </source>
</evidence>
<feature type="modified residue" description="N6-carboxylysine" evidence="8">
    <location>
        <position position="220"/>
    </location>
</feature>
<evidence type="ECO:0000313" key="14">
    <source>
        <dbReference type="Proteomes" id="UP000070366"/>
    </source>
</evidence>
<comment type="subcellular location">
    <subcellularLocation>
        <location evidence="8 9">Cytoplasm</location>
    </subcellularLocation>
</comment>
<dbReference type="GO" id="GO:0005737">
    <property type="term" value="C:cytoplasm"/>
    <property type="evidence" value="ECO:0007669"/>
    <property type="project" value="UniProtKB-SubCell"/>
</dbReference>
<dbReference type="GO" id="GO:0051301">
    <property type="term" value="P:cell division"/>
    <property type="evidence" value="ECO:0007669"/>
    <property type="project" value="UniProtKB-KW"/>
</dbReference>
<feature type="binding site" evidence="8">
    <location>
        <begin position="402"/>
        <end position="405"/>
    </location>
    <ligand>
        <name>meso-2,6-diaminopimelate</name>
        <dbReference type="ChEBI" id="CHEBI:57791"/>
    </ligand>
</feature>
<dbReference type="GO" id="GO:0008765">
    <property type="term" value="F:UDP-N-acetylmuramoylalanyl-D-glutamate-2,6-diaminopimelate ligase activity"/>
    <property type="evidence" value="ECO:0007669"/>
    <property type="project" value="UniProtKB-UniRule"/>
</dbReference>
<feature type="binding site" evidence="8">
    <location>
        <position position="180"/>
    </location>
    <ligand>
        <name>UDP-N-acetyl-alpha-D-muramoyl-L-alanyl-D-glutamate</name>
        <dbReference type="ChEBI" id="CHEBI:83900"/>
    </ligand>
</feature>
<keyword evidence="5 8" id="KW-0573">Peptidoglycan synthesis</keyword>
<comment type="catalytic activity">
    <reaction evidence="8">
        <text>UDP-N-acetyl-alpha-D-muramoyl-L-alanyl-D-glutamate + meso-2,6-diaminopimelate + ATP = UDP-N-acetyl-alpha-D-muramoyl-L-alanyl-gamma-D-glutamyl-meso-2,6-diaminopimelate + ADP + phosphate + H(+)</text>
        <dbReference type="Rhea" id="RHEA:23676"/>
        <dbReference type="ChEBI" id="CHEBI:15378"/>
        <dbReference type="ChEBI" id="CHEBI:30616"/>
        <dbReference type="ChEBI" id="CHEBI:43474"/>
        <dbReference type="ChEBI" id="CHEBI:57791"/>
        <dbReference type="ChEBI" id="CHEBI:83900"/>
        <dbReference type="ChEBI" id="CHEBI:83905"/>
        <dbReference type="ChEBI" id="CHEBI:456216"/>
        <dbReference type="EC" id="6.3.2.13"/>
    </reaction>
</comment>
<evidence type="ECO:0000256" key="3">
    <source>
        <dbReference type="ARBA" id="ARBA00022618"/>
    </source>
</evidence>
<evidence type="ECO:0000256" key="4">
    <source>
        <dbReference type="ARBA" id="ARBA00022960"/>
    </source>
</evidence>
<feature type="binding site" evidence="8">
    <location>
        <position position="188"/>
    </location>
    <ligand>
        <name>UDP-N-acetyl-alpha-D-muramoyl-L-alanyl-D-glutamate</name>
        <dbReference type="ChEBI" id="CHEBI:83900"/>
    </ligand>
</feature>
<dbReference type="AlphaFoldDB" id="A0A136Q0E8"/>
<feature type="short sequence motif" description="Meso-diaminopimelate recognition motif" evidence="8">
    <location>
        <begin position="402"/>
        <end position="405"/>
    </location>
</feature>
<dbReference type="GO" id="GO:0000287">
    <property type="term" value="F:magnesium ion binding"/>
    <property type="evidence" value="ECO:0007669"/>
    <property type="project" value="UniProtKB-UniRule"/>
</dbReference>
<name>A0A136Q0E8_9FIRM</name>
<feature type="domain" description="Mur ligase C-terminal" evidence="11">
    <location>
        <begin position="328"/>
        <end position="456"/>
    </location>
</feature>
<sequence length="488" mass="54394">MLKMTLNELFRDIPCKVYGDGETEIKDLKYDSRKVRKGDLFFCISGFAEDGHKYAPDAAKKGAAAIVVTEYQEKLDIPQVVVKNDRETMALAACRFFDFPARRMKMIGVTGTNGKTTTTYMIKAIAEQAGLKAGLIGTIRNIIGDKVIHTERTTPESIDLQRLLKEMADEGCEVLAMEVSSHSLVLKRVYGIDFDIGIFTNLTQDHLDFHETWDNYIQAKSMLFEQSEISVINIDDDSAANMMGAAKREVVKYSVLQPIQYAAKDLELTHEKTKFSVEIDGRDLHIEVPIPGYFTVYNAMAAVVTANAAGIDSYCIEQGLKNMKPVAGRFEPLDTHGHDFSIILDYAHTPDSLKNALDTAKSFAPARVVTIFGCGGNRDSSKRAIMGKIAGERSDFTIITSDNPRFEEPAAIMAQIEEGMRQTDGKYICIENRKEAIEHAVRNAKKDDVILLAGKGHEDYQEIKGVKHDFDEKVIVEEIMNRLGPAKK</sequence>
<dbReference type="NCBIfam" id="NF001126">
    <property type="entry name" value="PRK00139.1-4"/>
    <property type="match status" value="1"/>
</dbReference>
<dbReference type="Pfam" id="PF01225">
    <property type="entry name" value="Mur_ligase"/>
    <property type="match status" value="1"/>
</dbReference>
<dbReference type="PANTHER" id="PTHR23135:SF4">
    <property type="entry name" value="UDP-N-ACETYLMURAMOYL-L-ALANYL-D-GLUTAMATE--2,6-DIAMINOPIMELATE LIGASE MURE HOMOLOG, CHLOROPLASTIC"/>
    <property type="match status" value="1"/>
</dbReference>
<comment type="similarity">
    <text evidence="2 8">Belongs to the MurCDEF family. MurE subfamily.</text>
</comment>
<dbReference type="EMBL" id="LSZW01000065">
    <property type="protein sequence ID" value="KXK64168.1"/>
    <property type="molecule type" value="Genomic_DNA"/>
</dbReference>
<dbReference type="InterPro" id="IPR000713">
    <property type="entry name" value="Mur_ligase_N"/>
</dbReference>
<dbReference type="GO" id="GO:0071555">
    <property type="term" value="P:cell wall organization"/>
    <property type="evidence" value="ECO:0007669"/>
    <property type="project" value="UniProtKB-KW"/>
</dbReference>
<evidence type="ECO:0000256" key="1">
    <source>
        <dbReference type="ARBA" id="ARBA00004752"/>
    </source>
</evidence>
<comment type="pathway">
    <text evidence="1 8 9">Cell wall biogenesis; peptidoglycan biosynthesis.</text>
</comment>
<dbReference type="SUPFAM" id="SSF63418">
    <property type="entry name" value="MurE/MurF N-terminal domain"/>
    <property type="match status" value="1"/>
</dbReference>
<dbReference type="SUPFAM" id="SSF53244">
    <property type="entry name" value="MurD-like peptide ligases, peptide-binding domain"/>
    <property type="match status" value="1"/>
</dbReference>
<dbReference type="InterPro" id="IPR013221">
    <property type="entry name" value="Mur_ligase_cen"/>
</dbReference>
<comment type="cofactor">
    <cofactor evidence="8">
        <name>Mg(2+)</name>
        <dbReference type="ChEBI" id="CHEBI:18420"/>
    </cofactor>
</comment>
<evidence type="ECO:0000256" key="6">
    <source>
        <dbReference type="ARBA" id="ARBA00023306"/>
    </source>
</evidence>
<keyword evidence="3 8" id="KW-0132">Cell division</keyword>
<evidence type="ECO:0000259" key="12">
    <source>
        <dbReference type="Pfam" id="PF08245"/>
    </source>
</evidence>
<dbReference type="OrthoDB" id="9800958at2"/>
<dbReference type="InterPro" id="IPR036615">
    <property type="entry name" value="Mur_ligase_C_dom_sf"/>
</dbReference>
<dbReference type="RefSeq" id="WP_082771189.1">
    <property type="nucleotide sequence ID" value="NZ_JAMBPM010000001.1"/>
</dbReference>